<dbReference type="InterPro" id="IPR036179">
    <property type="entry name" value="Ig-like_dom_sf"/>
</dbReference>
<evidence type="ECO:0000313" key="2">
    <source>
        <dbReference type="RefSeq" id="XP_068072704.2"/>
    </source>
</evidence>
<dbReference type="InterPro" id="IPR003599">
    <property type="entry name" value="Ig_sub"/>
</dbReference>
<protein>
    <submittedName>
        <fullName evidence="2">Uncharacterized protein isoform X1</fullName>
    </submittedName>
</protein>
<dbReference type="Gene3D" id="2.60.40.10">
    <property type="entry name" value="Immunoglobulins"/>
    <property type="match status" value="3"/>
</dbReference>
<evidence type="ECO:0000313" key="1">
    <source>
        <dbReference type="Proteomes" id="UP000000437"/>
    </source>
</evidence>
<gene>
    <name evidence="2" type="primary">LOC137489034</name>
</gene>
<dbReference type="RefSeq" id="XP_068072704.2">
    <property type="nucleotide sequence ID" value="XM_068216603.2"/>
</dbReference>
<proteinExistence type="predicted"/>
<reference evidence="2" key="1">
    <citation type="submission" date="2025-08" db="UniProtKB">
        <authorList>
            <consortium name="RefSeq"/>
        </authorList>
    </citation>
    <scope>IDENTIFICATION</scope>
    <source>
        <strain evidence="2">Tuebingen</strain>
        <tissue evidence="2">Fibroblasts and whole tissue</tissue>
    </source>
</reference>
<dbReference type="Proteomes" id="UP000000437">
    <property type="component" value="Chromosome 22"/>
</dbReference>
<dbReference type="SMART" id="SM00409">
    <property type="entry name" value="IG"/>
    <property type="match status" value="3"/>
</dbReference>
<accession>A0AB32T9Z7</accession>
<organism evidence="1 2">
    <name type="scientific">Danio rerio</name>
    <name type="common">Zebrafish</name>
    <name type="synonym">Brachydanio rerio</name>
    <dbReference type="NCBI Taxonomy" id="7955"/>
    <lineage>
        <taxon>Eukaryota</taxon>
        <taxon>Metazoa</taxon>
        <taxon>Chordata</taxon>
        <taxon>Craniata</taxon>
        <taxon>Vertebrata</taxon>
        <taxon>Euteleostomi</taxon>
        <taxon>Actinopterygii</taxon>
        <taxon>Neopterygii</taxon>
        <taxon>Teleostei</taxon>
        <taxon>Ostariophysi</taxon>
        <taxon>Cypriniformes</taxon>
        <taxon>Danionidae</taxon>
        <taxon>Danioninae</taxon>
        <taxon>Danio</taxon>
    </lineage>
</organism>
<dbReference type="AlphaFoldDB" id="A0AB32T9Z7"/>
<name>A0AB32T9Z7_DANRE</name>
<dbReference type="InterPro" id="IPR013783">
    <property type="entry name" value="Ig-like_fold"/>
</dbReference>
<sequence>MLLKMFHRFCFCLWRLVGGVHYRYRSEEGTVTLRSGVTELKNDDQIQWRFGNEETLIAEINEQTNRFSVFDDVLDGRFRDRLTLDNETGSLTITDIRTKHAGVYKAQTNNETISIKLKVDTDVKEVSVKMRNSVTLSSGVTDMMNDDQIKWRFESKEIAEVNVTAGRFSVFDDVLGGRFRDRLKLDKKTGSLIITDIRTEHAGDYRIHTNYLYIFFHLYVYDEISVKEEDSVTLNPNLTEMMDYDDIHWRFGYENTVIAKIYNRRIRLYDDVLDGRFSNRLKLDKQTGHLTITNITSEHAGGYKVHYRMRNVLFILTVLDSAYCCGTTEAAIRLVVTALMGVASAAAVVVLVYDIRSRRAEQD</sequence>
<keyword evidence="1" id="KW-1185">Reference proteome</keyword>
<dbReference type="KEGG" id="dre:137489034"/>
<dbReference type="PANTHER" id="PTHR21063:SF4">
    <property type="entry name" value="CD48 ANTIGEN-RELATED"/>
    <property type="match status" value="1"/>
</dbReference>
<dbReference type="PANTHER" id="PTHR21063">
    <property type="entry name" value="LFA-3"/>
    <property type="match status" value="1"/>
</dbReference>
<dbReference type="SUPFAM" id="SSF48726">
    <property type="entry name" value="Immunoglobulin"/>
    <property type="match status" value="3"/>
</dbReference>